<dbReference type="Proteomes" id="UP000295680">
    <property type="component" value="Unassembled WGS sequence"/>
</dbReference>
<dbReference type="InterPro" id="IPR036271">
    <property type="entry name" value="Tet_transcr_reg_TetR-rel_C_sf"/>
</dbReference>
<evidence type="ECO:0000256" key="3">
    <source>
        <dbReference type="ARBA" id="ARBA00023163"/>
    </source>
</evidence>
<organism evidence="6 7">
    <name type="scientific">Actinocrispum wychmicini</name>
    <dbReference type="NCBI Taxonomy" id="1213861"/>
    <lineage>
        <taxon>Bacteria</taxon>
        <taxon>Bacillati</taxon>
        <taxon>Actinomycetota</taxon>
        <taxon>Actinomycetes</taxon>
        <taxon>Pseudonocardiales</taxon>
        <taxon>Pseudonocardiaceae</taxon>
        <taxon>Actinocrispum</taxon>
    </lineage>
</organism>
<dbReference type="SUPFAM" id="SSF48498">
    <property type="entry name" value="Tetracyclin repressor-like, C-terminal domain"/>
    <property type="match status" value="1"/>
</dbReference>
<keyword evidence="2 4" id="KW-0238">DNA-binding</keyword>
<feature type="domain" description="HTH tetR-type" evidence="5">
    <location>
        <begin position="5"/>
        <end position="65"/>
    </location>
</feature>
<dbReference type="OrthoDB" id="4214267at2"/>
<dbReference type="GO" id="GO:0003677">
    <property type="term" value="F:DNA binding"/>
    <property type="evidence" value="ECO:0007669"/>
    <property type="project" value="UniProtKB-UniRule"/>
</dbReference>
<evidence type="ECO:0000313" key="7">
    <source>
        <dbReference type="Proteomes" id="UP000295680"/>
    </source>
</evidence>
<evidence type="ECO:0000256" key="4">
    <source>
        <dbReference type="PROSITE-ProRule" id="PRU00335"/>
    </source>
</evidence>
<evidence type="ECO:0000259" key="5">
    <source>
        <dbReference type="PROSITE" id="PS50977"/>
    </source>
</evidence>
<dbReference type="EMBL" id="SLWS01000014">
    <property type="protein sequence ID" value="TCO49740.1"/>
    <property type="molecule type" value="Genomic_DNA"/>
</dbReference>
<dbReference type="RefSeq" id="WP_132124984.1">
    <property type="nucleotide sequence ID" value="NZ_SLWS01000014.1"/>
</dbReference>
<dbReference type="PROSITE" id="PS50977">
    <property type="entry name" value="HTH_TETR_2"/>
    <property type="match status" value="1"/>
</dbReference>
<dbReference type="PRINTS" id="PR00455">
    <property type="entry name" value="HTHTETR"/>
</dbReference>
<dbReference type="PANTHER" id="PTHR47506">
    <property type="entry name" value="TRANSCRIPTIONAL REGULATORY PROTEIN"/>
    <property type="match status" value="1"/>
</dbReference>
<keyword evidence="1" id="KW-0805">Transcription regulation</keyword>
<dbReference type="InterPro" id="IPR001647">
    <property type="entry name" value="HTH_TetR"/>
</dbReference>
<protein>
    <submittedName>
        <fullName evidence="6">TetR family transcriptional regulator</fullName>
    </submittedName>
</protein>
<evidence type="ECO:0000313" key="6">
    <source>
        <dbReference type="EMBL" id="TCO49740.1"/>
    </source>
</evidence>
<dbReference type="SUPFAM" id="SSF46689">
    <property type="entry name" value="Homeodomain-like"/>
    <property type="match status" value="1"/>
</dbReference>
<evidence type="ECO:0000256" key="1">
    <source>
        <dbReference type="ARBA" id="ARBA00023015"/>
    </source>
</evidence>
<comment type="caution">
    <text evidence="6">The sequence shown here is derived from an EMBL/GenBank/DDBJ whole genome shotgun (WGS) entry which is preliminary data.</text>
</comment>
<evidence type="ECO:0000256" key="2">
    <source>
        <dbReference type="ARBA" id="ARBA00023125"/>
    </source>
</evidence>
<dbReference type="InterPro" id="IPR009057">
    <property type="entry name" value="Homeodomain-like_sf"/>
</dbReference>
<gene>
    <name evidence="6" type="ORF">EV192_114110</name>
</gene>
<keyword evidence="3" id="KW-0804">Transcription</keyword>
<feature type="DNA-binding region" description="H-T-H motif" evidence="4">
    <location>
        <begin position="28"/>
        <end position="47"/>
    </location>
</feature>
<dbReference type="AlphaFoldDB" id="A0A4V2S4W2"/>
<accession>A0A4V2S4W2</accession>
<proteinExistence type="predicted"/>
<keyword evidence="7" id="KW-1185">Reference proteome</keyword>
<dbReference type="Gene3D" id="1.10.357.10">
    <property type="entry name" value="Tetracycline Repressor, domain 2"/>
    <property type="match status" value="1"/>
</dbReference>
<dbReference type="Pfam" id="PF00440">
    <property type="entry name" value="TetR_N"/>
    <property type="match status" value="1"/>
</dbReference>
<reference evidence="6 7" key="1">
    <citation type="submission" date="2019-03" db="EMBL/GenBank/DDBJ databases">
        <title>Genomic Encyclopedia of Type Strains, Phase IV (KMG-IV): sequencing the most valuable type-strain genomes for metagenomic binning, comparative biology and taxonomic classification.</title>
        <authorList>
            <person name="Goeker M."/>
        </authorList>
    </citation>
    <scope>NUCLEOTIDE SEQUENCE [LARGE SCALE GENOMIC DNA]</scope>
    <source>
        <strain evidence="6 7">DSM 45934</strain>
    </source>
</reference>
<sequence length="196" mass="21451">MTTTPDSRERLLKAANELFYRDGVGAVGVDKLCKAAGISKKSMYQLFDTKNDVVAAALERYGPWYLAMYLPDESDDRSPRDRVLHVFDWLDGRSSAPEFTGCPFVNIATELRDPDHPASTVARRFKQHLTDFFERQAELGGAADPQLLARQLTVVFDGACASAIVRAEGLAGLSRATAAALLNAARMDTDPATTPR</sequence>
<name>A0A4V2S4W2_9PSEU</name>
<dbReference type="PANTHER" id="PTHR47506:SF1">
    <property type="entry name" value="HTH-TYPE TRANSCRIPTIONAL REGULATOR YJDC"/>
    <property type="match status" value="1"/>
</dbReference>